<organism evidence="2 3">
    <name type="scientific">Gordonia asplenii</name>
    <dbReference type="NCBI Taxonomy" id="2725283"/>
    <lineage>
        <taxon>Bacteria</taxon>
        <taxon>Bacillati</taxon>
        <taxon>Actinomycetota</taxon>
        <taxon>Actinomycetes</taxon>
        <taxon>Mycobacteriales</taxon>
        <taxon>Gordoniaceae</taxon>
        <taxon>Gordonia</taxon>
    </lineage>
</organism>
<dbReference type="Proteomes" id="UP000550729">
    <property type="component" value="Unassembled WGS sequence"/>
</dbReference>
<dbReference type="CDD" id="cd02231">
    <property type="entry name" value="cupin_BLL6423-like"/>
    <property type="match status" value="1"/>
</dbReference>
<name>A0A848KXL4_9ACTN</name>
<accession>A0A848KXL4</accession>
<reference evidence="2 3" key="1">
    <citation type="submission" date="2020-04" db="EMBL/GenBank/DDBJ databases">
        <title>Gordonia sp. nov. TBRC 11910.</title>
        <authorList>
            <person name="Suriyachadkun C."/>
        </authorList>
    </citation>
    <scope>NUCLEOTIDE SEQUENCE [LARGE SCALE GENOMIC DNA]</scope>
    <source>
        <strain evidence="2 3">TBRC 11910</strain>
    </source>
</reference>
<gene>
    <name evidence="2" type="ORF">HH308_17840</name>
</gene>
<evidence type="ECO:0000313" key="3">
    <source>
        <dbReference type="Proteomes" id="UP000550729"/>
    </source>
</evidence>
<dbReference type="PANTHER" id="PTHR36156">
    <property type="entry name" value="SLR2101 PROTEIN"/>
    <property type="match status" value="1"/>
</dbReference>
<dbReference type="InterPro" id="IPR013096">
    <property type="entry name" value="Cupin_2"/>
</dbReference>
<dbReference type="Gene3D" id="2.20.70.150">
    <property type="match status" value="1"/>
</dbReference>
<comment type="caution">
    <text evidence="2">The sequence shown here is derived from an EMBL/GenBank/DDBJ whole genome shotgun (WGS) entry which is preliminary data.</text>
</comment>
<dbReference type="InterPro" id="IPR014710">
    <property type="entry name" value="RmlC-like_jellyroll"/>
</dbReference>
<dbReference type="Pfam" id="PF07883">
    <property type="entry name" value="Cupin_2"/>
    <property type="match status" value="1"/>
</dbReference>
<evidence type="ECO:0000313" key="2">
    <source>
        <dbReference type="EMBL" id="NMO03079.1"/>
    </source>
</evidence>
<sequence length="157" mass="17146">MKHEARRVVTGHDEQGQSVVLSDAVVEAFEAAPAFANRIWSTDSFPTDNADQRDGAVVIETLPSNDGSAFYVVDWAPNSEFPEHRTLTVDYGVVLSGVLEVVLDSGQSTRLYPGDTIVQRGAAHTWVNPTDEWTRTAFVMVGSKPLLVNGEEVQPTM</sequence>
<feature type="domain" description="Cupin type-2" evidence="1">
    <location>
        <begin position="72"/>
        <end position="135"/>
    </location>
</feature>
<dbReference type="PANTHER" id="PTHR36156:SF2">
    <property type="entry name" value="CUPIN TYPE-2 DOMAIN-CONTAINING PROTEIN"/>
    <property type="match status" value="1"/>
</dbReference>
<dbReference type="RefSeq" id="WP_170195577.1">
    <property type="nucleotide sequence ID" value="NZ_JABBNB010000019.1"/>
</dbReference>
<evidence type="ECO:0000259" key="1">
    <source>
        <dbReference type="Pfam" id="PF07883"/>
    </source>
</evidence>
<proteinExistence type="predicted"/>
<dbReference type="EMBL" id="JABBNB010000019">
    <property type="protein sequence ID" value="NMO03079.1"/>
    <property type="molecule type" value="Genomic_DNA"/>
</dbReference>
<dbReference type="Gene3D" id="2.60.120.10">
    <property type="entry name" value="Jelly Rolls"/>
    <property type="match status" value="1"/>
</dbReference>
<protein>
    <submittedName>
        <fullName evidence="2">Cupin domain-containing protein</fullName>
    </submittedName>
</protein>
<dbReference type="SUPFAM" id="SSF51182">
    <property type="entry name" value="RmlC-like cupins"/>
    <property type="match status" value="1"/>
</dbReference>
<dbReference type="InterPro" id="IPR047142">
    <property type="entry name" value="OryJ/VirC-like"/>
</dbReference>
<dbReference type="AlphaFoldDB" id="A0A848KXL4"/>
<dbReference type="InterPro" id="IPR011051">
    <property type="entry name" value="RmlC_Cupin_sf"/>
</dbReference>
<keyword evidence="3" id="KW-1185">Reference proteome</keyword>